<evidence type="ECO:0000313" key="9">
    <source>
        <dbReference type="Proteomes" id="UP000014760"/>
    </source>
</evidence>
<dbReference type="InterPro" id="IPR036770">
    <property type="entry name" value="Ankyrin_rpt-contain_sf"/>
</dbReference>
<keyword evidence="5" id="KW-0812">Transmembrane</keyword>
<dbReference type="Pfam" id="PF07525">
    <property type="entry name" value="SOCS_box"/>
    <property type="match status" value="1"/>
</dbReference>
<keyword evidence="2" id="KW-0040">ANK repeat</keyword>
<evidence type="ECO:0000256" key="4">
    <source>
        <dbReference type="SAM" id="MobiDB-lite"/>
    </source>
</evidence>
<dbReference type="EnsemblMetazoa" id="CapteT220515">
    <property type="protein sequence ID" value="CapteP220515"/>
    <property type="gene ID" value="CapteG220515"/>
</dbReference>
<feature type="domain" description="SOCS box" evidence="6">
    <location>
        <begin position="990"/>
        <end position="1043"/>
    </location>
</feature>
<dbReference type="HOGENOM" id="CLU_291750_0_0_1"/>
<feature type="region of interest" description="Disordered" evidence="4">
    <location>
        <begin position="102"/>
        <end position="132"/>
    </location>
</feature>
<feature type="transmembrane region" description="Helical" evidence="5">
    <location>
        <begin position="51"/>
        <end position="73"/>
    </location>
</feature>
<dbReference type="PANTHER" id="PTHR24198">
    <property type="entry name" value="ANKYRIN REPEAT AND PROTEIN KINASE DOMAIN-CONTAINING PROTEIN"/>
    <property type="match status" value="1"/>
</dbReference>
<dbReference type="InterPro" id="IPR001496">
    <property type="entry name" value="SOCS_box"/>
</dbReference>
<reference evidence="8" key="3">
    <citation type="submission" date="2015-06" db="UniProtKB">
        <authorList>
            <consortium name="EnsemblMetazoa"/>
        </authorList>
    </citation>
    <scope>IDENTIFICATION</scope>
</reference>
<keyword evidence="1" id="KW-0677">Repeat</keyword>
<dbReference type="InterPro" id="IPR002110">
    <property type="entry name" value="Ankyrin_rpt"/>
</dbReference>
<dbReference type="Gene3D" id="1.25.40.20">
    <property type="entry name" value="Ankyrin repeat-containing domain"/>
    <property type="match status" value="2"/>
</dbReference>
<dbReference type="EMBL" id="AMQN01002739">
    <property type="status" value="NOT_ANNOTATED_CDS"/>
    <property type="molecule type" value="Genomic_DNA"/>
</dbReference>
<dbReference type="OrthoDB" id="194358at2759"/>
<organism evidence="7">
    <name type="scientific">Capitella teleta</name>
    <name type="common">Polychaete worm</name>
    <dbReference type="NCBI Taxonomy" id="283909"/>
    <lineage>
        <taxon>Eukaryota</taxon>
        <taxon>Metazoa</taxon>
        <taxon>Spiralia</taxon>
        <taxon>Lophotrochozoa</taxon>
        <taxon>Annelida</taxon>
        <taxon>Polychaeta</taxon>
        <taxon>Sedentaria</taxon>
        <taxon>Scolecida</taxon>
        <taxon>Capitellidae</taxon>
        <taxon>Capitella</taxon>
    </lineage>
</organism>
<reference evidence="7 9" key="2">
    <citation type="journal article" date="2013" name="Nature">
        <title>Insights into bilaterian evolution from three spiralian genomes.</title>
        <authorList>
            <person name="Simakov O."/>
            <person name="Marletaz F."/>
            <person name="Cho S.J."/>
            <person name="Edsinger-Gonzales E."/>
            <person name="Havlak P."/>
            <person name="Hellsten U."/>
            <person name="Kuo D.H."/>
            <person name="Larsson T."/>
            <person name="Lv J."/>
            <person name="Arendt D."/>
            <person name="Savage R."/>
            <person name="Osoegawa K."/>
            <person name="de Jong P."/>
            <person name="Grimwood J."/>
            <person name="Chapman J.A."/>
            <person name="Shapiro H."/>
            <person name="Aerts A."/>
            <person name="Otillar R.P."/>
            <person name="Terry A.Y."/>
            <person name="Boore J.L."/>
            <person name="Grigoriev I.V."/>
            <person name="Lindberg D.R."/>
            <person name="Seaver E.C."/>
            <person name="Weisblat D.A."/>
            <person name="Putnam N.H."/>
            <person name="Rokhsar D.S."/>
        </authorList>
    </citation>
    <scope>NUCLEOTIDE SEQUENCE</scope>
    <source>
        <strain evidence="7 9">I ESC-2004</strain>
    </source>
</reference>
<keyword evidence="9" id="KW-1185">Reference proteome</keyword>
<reference evidence="9" key="1">
    <citation type="submission" date="2012-12" db="EMBL/GenBank/DDBJ databases">
        <authorList>
            <person name="Hellsten U."/>
            <person name="Grimwood J."/>
            <person name="Chapman J.A."/>
            <person name="Shapiro H."/>
            <person name="Aerts A."/>
            <person name="Otillar R.P."/>
            <person name="Terry A.Y."/>
            <person name="Boore J.L."/>
            <person name="Simakov O."/>
            <person name="Marletaz F."/>
            <person name="Cho S.-J."/>
            <person name="Edsinger-Gonzales E."/>
            <person name="Havlak P."/>
            <person name="Kuo D.-H."/>
            <person name="Larsson T."/>
            <person name="Lv J."/>
            <person name="Arendt D."/>
            <person name="Savage R."/>
            <person name="Osoegawa K."/>
            <person name="de Jong P."/>
            <person name="Lindberg D.R."/>
            <person name="Seaver E.C."/>
            <person name="Weisblat D.A."/>
            <person name="Putnam N.H."/>
            <person name="Grigoriev I.V."/>
            <person name="Rokhsar D.S."/>
        </authorList>
    </citation>
    <scope>NUCLEOTIDE SEQUENCE</scope>
    <source>
        <strain evidence="9">I ESC-2004</strain>
    </source>
</reference>
<feature type="coiled-coil region" evidence="3">
    <location>
        <begin position="199"/>
        <end position="226"/>
    </location>
</feature>
<dbReference type="STRING" id="283909.R7TPM9"/>
<proteinExistence type="predicted"/>
<keyword evidence="5" id="KW-0472">Membrane</keyword>
<gene>
    <name evidence="7" type="ORF">CAPTEDRAFT_220515</name>
</gene>
<keyword evidence="5" id="KW-1133">Transmembrane helix</keyword>
<feature type="region of interest" description="Disordered" evidence="4">
    <location>
        <begin position="273"/>
        <end position="312"/>
    </location>
</feature>
<dbReference type="CDD" id="cd03587">
    <property type="entry name" value="SOCS"/>
    <property type="match status" value="1"/>
</dbReference>
<keyword evidence="3" id="KW-0175">Coiled coil</keyword>
<evidence type="ECO:0000313" key="8">
    <source>
        <dbReference type="EnsemblMetazoa" id="CapteP220515"/>
    </source>
</evidence>
<evidence type="ECO:0000259" key="6">
    <source>
        <dbReference type="PROSITE" id="PS50225"/>
    </source>
</evidence>
<dbReference type="SUPFAM" id="SSF158235">
    <property type="entry name" value="SOCS box-like"/>
    <property type="match status" value="1"/>
</dbReference>
<dbReference type="GO" id="GO:0005737">
    <property type="term" value="C:cytoplasm"/>
    <property type="evidence" value="ECO:0007669"/>
    <property type="project" value="TreeGrafter"/>
</dbReference>
<dbReference type="PROSITE" id="PS50225">
    <property type="entry name" value="SOCS"/>
    <property type="match status" value="1"/>
</dbReference>
<protein>
    <recommendedName>
        <fullName evidence="6">SOCS box domain-containing protein</fullName>
    </recommendedName>
</protein>
<dbReference type="PANTHER" id="PTHR24198:SF165">
    <property type="entry name" value="ANKYRIN REPEAT-CONTAINING PROTEIN-RELATED"/>
    <property type="match status" value="1"/>
</dbReference>
<feature type="compositionally biased region" description="Basic and acidic residues" evidence="4">
    <location>
        <begin position="108"/>
        <end position="131"/>
    </location>
</feature>
<accession>R7TPM9</accession>
<dbReference type="SUPFAM" id="SSF48403">
    <property type="entry name" value="Ankyrin repeat"/>
    <property type="match status" value="1"/>
</dbReference>
<dbReference type="GO" id="GO:0035556">
    <property type="term" value="P:intracellular signal transduction"/>
    <property type="evidence" value="ECO:0007669"/>
    <property type="project" value="InterPro"/>
</dbReference>
<dbReference type="Proteomes" id="UP000014760">
    <property type="component" value="Unassembled WGS sequence"/>
</dbReference>
<evidence type="ECO:0000256" key="2">
    <source>
        <dbReference type="ARBA" id="ARBA00023043"/>
    </source>
</evidence>
<dbReference type="SMART" id="SM00248">
    <property type="entry name" value="ANK"/>
    <property type="match status" value="5"/>
</dbReference>
<dbReference type="EMBL" id="KB309928">
    <property type="protein sequence ID" value="ELT93005.1"/>
    <property type="molecule type" value="Genomic_DNA"/>
</dbReference>
<evidence type="ECO:0000256" key="1">
    <source>
        <dbReference type="ARBA" id="ARBA00022737"/>
    </source>
</evidence>
<sequence>MAKSGEPVYVVNLPGYSITEALSMKFQKYTDLPLIIRRRGRCWPMRKRTTCLQIMLIQAAVTFLIVSVEYLYIAGGHVTLNERSEERPGLLDSLNSAYQLNQTQNQDDEPRVADPLEAPNDHIPRQNDKYDPNSIREGFFARPPGLTFNHVNVNPQDRETNIRPAAAQFIHPLEPVAYRQPAQPLKSPNLAEQYKHLAEGALNKELSSLQQQMAQASLRLKDIMDSQHLRLIGDYNGLRRLHQDHHIDVPLIISMNKMNTLVRRVAEGAEETMCTLADRLSSPSTSRRRDMEEDPSSESEMSPTTDDSDDECPVSEAIQTVFKGFMKDLPVVNLDKVAATLDYTTENFLLVEDRDHYNILHKAIILSHKKLFNLILNANCDVNCSNGKSCMQSEKCRHPHLGILHLACFLGREYFVSSLIERGSDVRAKKRVYTSALLNCPAELQPPVFALGEPDQVVEWTNNCGLREPAYFAVLGDHATILKHLFDLIRPHKETEYLNLLPLSCRVGSYKCLEFLIQEYPHAVNRLDADGMPPLLMAMKHGLRFVNLLLRSGANIDILEDLWQPGVNILHFLFLSLPLPDQSTKRLCSTIDEFVKRGADIDSRGQHSLETPLHILARAINTFWCFNLNHLERNSHASVKHQAEYESTLLDIVTHLVSLDCDVNLPDCYGRTALHLLCSSGKHILRFRLGRSALVRPEIRQMLGTRSCGLDNTMRACDIIIRSESFDVAKLRRPTPQAVLIRTLLNYDPHREARQLPIGLSSIDVLTCPDVTSSYLRLYRLIGGDLKVHTEDGLPPLLMLWSSMKDKSTMAKILYTESITSAVCELSAVMMDLGATTECMTRYLHREKRAIGVFDFLLTVLQDLQENYLNLSRTTSELKVLRDFVHLFVQYGAHTVVHRDLLYGHSADESIPDAPWCNYLPEHSFLFQVLQFGALNLQYVSRGPFFAELSELLLNEINQYTLSEVVNVVYVRLMSMHEPDTCSCGQCGPFMQILLRHHKQPKSLKQFCRNAILNNIEVLSPCKIHRLSLPPSLCGYLLYHDIVPQQ</sequence>
<evidence type="ECO:0000256" key="3">
    <source>
        <dbReference type="SAM" id="Coils"/>
    </source>
</evidence>
<evidence type="ECO:0000313" key="7">
    <source>
        <dbReference type="EMBL" id="ELT93005.1"/>
    </source>
</evidence>
<dbReference type="InterPro" id="IPR036036">
    <property type="entry name" value="SOCS_box-like_dom_sf"/>
</dbReference>
<name>R7TPM9_CAPTE</name>
<dbReference type="AlphaFoldDB" id="R7TPM9"/>
<evidence type="ECO:0000256" key="5">
    <source>
        <dbReference type="SAM" id="Phobius"/>
    </source>
</evidence>